<name>A0AAU7LZX0_9BURK</name>
<gene>
    <name evidence="1" type="ORF">ABLV49_25440</name>
</gene>
<evidence type="ECO:0000313" key="1">
    <source>
        <dbReference type="EMBL" id="XBP73149.1"/>
    </source>
</evidence>
<protein>
    <recommendedName>
        <fullName evidence="2">DUF4440 domain-containing protein</fullName>
    </recommendedName>
</protein>
<evidence type="ECO:0008006" key="2">
    <source>
        <dbReference type="Google" id="ProtNLM"/>
    </source>
</evidence>
<accession>A0AAU7LZX0</accession>
<dbReference type="AlphaFoldDB" id="A0AAU7LZX0"/>
<geneLocation type="plasmid" evidence="1">
    <name>p4</name>
</geneLocation>
<dbReference type="EMBL" id="CP157679">
    <property type="protein sequence ID" value="XBP73149.1"/>
    <property type="molecule type" value="Genomic_DNA"/>
</dbReference>
<proteinExistence type="predicted"/>
<sequence>MIFGNVAHRFSAYAKSGTLSAKPFEARGMITTQFVNTIEGWKMSAMAWDDERPGLSIAQLTEHSR</sequence>
<organism evidence="1">
    <name type="scientific">Polaromonas hydrogenivorans</name>
    <dbReference type="NCBI Taxonomy" id="335476"/>
    <lineage>
        <taxon>Bacteria</taxon>
        <taxon>Pseudomonadati</taxon>
        <taxon>Pseudomonadota</taxon>
        <taxon>Betaproteobacteria</taxon>
        <taxon>Burkholderiales</taxon>
        <taxon>Comamonadaceae</taxon>
        <taxon>Polaromonas</taxon>
    </lineage>
</organism>
<reference evidence="1" key="1">
    <citation type="submission" date="2024-05" db="EMBL/GenBank/DDBJ databases">
        <authorList>
            <person name="Bunk B."/>
            <person name="Swiderski J."/>
            <person name="Sproer C."/>
            <person name="Thiel V."/>
        </authorList>
    </citation>
    <scope>NUCLEOTIDE SEQUENCE</scope>
    <source>
        <strain evidence="1">DSM 17735</strain>
        <plasmid evidence="1">p4</plasmid>
    </source>
</reference>
<keyword evidence="1" id="KW-0614">Plasmid</keyword>
<dbReference type="RefSeq" id="WP_349283147.1">
    <property type="nucleotide sequence ID" value="NZ_CBCSCU010000087.1"/>
</dbReference>